<keyword evidence="7" id="KW-0503">Monooxygenase</keyword>
<reference evidence="11 12" key="1">
    <citation type="submission" date="2016-11" db="EMBL/GenBank/DDBJ databases">
        <title>The macronuclear genome of Stentor coeruleus: a giant cell with tiny introns.</title>
        <authorList>
            <person name="Slabodnick M."/>
            <person name="Ruby J.G."/>
            <person name="Reiff S.B."/>
            <person name="Swart E.C."/>
            <person name="Gosai S."/>
            <person name="Prabakaran S."/>
            <person name="Witkowska E."/>
            <person name="Larue G.E."/>
            <person name="Fisher S."/>
            <person name="Freeman R.M."/>
            <person name="Gunawardena J."/>
            <person name="Chu W."/>
            <person name="Stover N.A."/>
            <person name="Gregory B.D."/>
            <person name="Nowacki M."/>
            <person name="Derisi J."/>
            <person name="Roy S.W."/>
            <person name="Marshall W.F."/>
            <person name="Sood P."/>
        </authorList>
    </citation>
    <scope>NUCLEOTIDE SEQUENCE [LARGE SCALE GENOMIC DNA]</scope>
    <source>
        <strain evidence="11">WM001</strain>
    </source>
</reference>
<dbReference type="Proteomes" id="UP000187209">
    <property type="component" value="Unassembled WGS sequence"/>
</dbReference>
<dbReference type="InterPro" id="IPR045865">
    <property type="entry name" value="ACT-like_dom_sf"/>
</dbReference>
<feature type="domain" description="Biopterin-dependent aromatic amino acid hydroxylase family profile" evidence="9">
    <location>
        <begin position="93"/>
        <end position="414"/>
    </location>
</feature>
<dbReference type="InterPro" id="IPR002912">
    <property type="entry name" value="ACT_dom"/>
</dbReference>
<comment type="caution">
    <text evidence="11">The sequence shown here is derived from an EMBL/GenBank/DDBJ whole genome shotgun (WGS) entry which is preliminary data.</text>
</comment>
<name>A0A1R2BC37_9CILI</name>
<comment type="cofactor">
    <cofactor evidence="1 8">
        <name>Fe(2+)</name>
        <dbReference type="ChEBI" id="CHEBI:29033"/>
    </cofactor>
</comment>
<protein>
    <recommendedName>
        <fullName evidence="3">phenylalanine 4-monooxygenase</fullName>
        <ecNumber evidence="3">1.14.16.1</ecNumber>
    </recommendedName>
</protein>
<evidence type="ECO:0000256" key="7">
    <source>
        <dbReference type="ARBA" id="ARBA00023033"/>
    </source>
</evidence>
<accession>A0A1R2BC37</accession>
<evidence type="ECO:0000256" key="8">
    <source>
        <dbReference type="PIRSR" id="PIRSR601273-2"/>
    </source>
</evidence>
<feature type="binding site" evidence="8">
    <location>
        <position position="313"/>
    </location>
    <ligand>
        <name>Fe cation</name>
        <dbReference type="ChEBI" id="CHEBI:24875"/>
    </ligand>
</feature>
<sequence>MFLSRALRSFSKAIKPKFEVNDMAALMFTVQKNKQSGLRDILQAILDNKMNLTHIESRPAHMRDADKGYTFIVDVETPNISALDNVCAFIKQTCGDVTLLGSIEVPWFPRRLSDLDAMPQVNHELPWDHPGHKDEAFKTRRAEFAEIANSIKIGDKIPKIAYTEQETQTWKSLYHAVTPYFKKHACTEYYNNFKDMEERGLIKENEVPQISDVNSYLMKKTGFQLKPISGLESDRDFLNCLAFKVFPSTLHMRHPSLPFFSIDPDVAHEVLGHAPMLADTEFSDFVQEIGLTSLGATNEDIVKLTTLYFYSVELGLLMNDQGLRKVYGARVLSSFDEIEHAVSIKPEIRHLDPFQACNMKYHRRHLQSIYWFCENFREAKTLMRRYAMTRPRPFHASYDKQNLTIKVDHRIKTV</sequence>
<dbReference type="InterPro" id="IPR019774">
    <property type="entry name" value="Aromatic-AA_hydroxylase_C"/>
</dbReference>
<dbReference type="InterPro" id="IPR036951">
    <property type="entry name" value="ArAA_hydroxylase_sf"/>
</dbReference>
<keyword evidence="12" id="KW-1185">Reference proteome</keyword>
<evidence type="ECO:0000256" key="4">
    <source>
        <dbReference type="ARBA" id="ARBA00022723"/>
    </source>
</evidence>
<dbReference type="EC" id="1.14.16.1" evidence="3"/>
<proteinExistence type="inferred from homology"/>
<evidence type="ECO:0000259" key="10">
    <source>
        <dbReference type="PROSITE" id="PS51671"/>
    </source>
</evidence>
<evidence type="ECO:0000313" key="12">
    <source>
        <dbReference type="Proteomes" id="UP000187209"/>
    </source>
</evidence>
<dbReference type="CDD" id="cd04880">
    <property type="entry name" value="ACT_AAAH-PDT-like"/>
    <property type="match status" value="1"/>
</dbReference>
<evidence type="ECO:0000256" key="5">
    <source>
        <dbReference type="ARBA" id="ARBA00023002"/>
    </source>
</evidence>
<gene>
    <name evidence="11" type="ORF">SteCoe_26930</name>
</gene>
<dbReference type="PRINTS" id="PR00372">
    <property type="entry name" value="FYWHYDRXLASE"/>
</dbReference>
<dbReference type="PANTHER" id="PTHR11473:SF24">
    <property type="entry name" value="PHENYLALANINE-4-HYDROXYLASE"/>
    <property type="match status" value="1"/>
</dbReference>
<evidence type="ECO:0000259" key="9">
    <source>
        <dbReference type="PROSITE" id="PS51410"/>
    </source>
</evidence>
<keyword evidence="5" id="KW-0560">Oxidoreductase</keyword>
<dbReference type="AlphaFoldDB" id="A0A1R2BC37"/>
<evidence type="ECO:0000256" key="3">
    <source>
        <dbReference type="ARBA" id="ARBA00011995"/>
    </source>
</evidence>
<keyword evidence="6 8" id="KW-0408">Iron</keyword>
<keyword evidence="4 8" id="KW-0479">Metal-binding</keyword>
<comment type="similarity">
    <text evidence="2">Belongs to the biopterin-dependent aromatic amino acid hydroxylase family.</text>
</comment>
<feature type="domain" description="ACT" evidence="10">
    <location>
        <begin position="26"/>
        <end position="104"/>
    </location>
</feature>
<dbReference type="PANTHER" id="PTHR11473">
    <property type="entry name" value="AROMATIC AMINO ACID HYDROXYLASE"/>
    <property type="match status" value="1"/>
</dbReference>
<dbReference type="InterPro" id="IPR001273">
    <property type="entry name" value="ArAA_hydroxylase"/>
</dbReference>
<dbReference type="EMBL" id="MPUH01000767">
    <property type="protein sequence ID" value="OMJ74205.1"/>
    <property type="molecule type" value="Genomic_DNA"/>
</dbReference>
<dbReference type="InterPro" id="IPR036329">
    <property type="entry name" value="Aro-AA_hydroxylase_C_sf"/>
</dbReference>
<evidence type="ECO:0000256" key="2">
    <source>
        <dbReference type="ARBA" id="ARBA00009712"/>
    </source>
</evidence>
<evidence type="ECO:0000256" key="1">
    <source>
        <dbReference type="ARBA" id="ARBA00001954"/>
    </source>
</evidence>
<dbReference type="SUPFAM" id="SSF56534">
    <property type="entry name" value="Aromatic aminoacid monoxygenases, catalytic and oligomerization domains"/>
    <property type="match status" value="1"/>
</dbReference>
<dbReference type="SUPFAM" id="SSF55021">
    <property type="entry name" value="ACT-like"/>
    <property type="match status" value="1"/>
</dbReference>
<organism evidence="11 12">
    <name type="scientific">Stentor coeruleus</name>
    <dbReference type="NCBI Taxonomy" id="5963"/>
    <lineage>
        <taxon>Eukaryota</taxon>
        <taxon>Sar</taxon>
        <taxon>Alveolata</taxon>
        <taxon>Ciliophora</taxon>
        <taxon>Postciliodesmatophora</taxon>
        <taxon>Heterotrichea</taxon>
        <taxon>Heterotrichida</taxon>
        <taxon>Stentoridae</taxon>
        <taxon>Stentor</taxon>
    </lineage>
</organism>
<dbReference type="Pfam" id="PF00351">
    <property type="entry name" value="Biopterin_H"/>
    <property type="match status" value="1"/>
</dbReference>
<evidence type="ECO:0000256" key="6">
    <source>
        <dbReference type="ARBA" id="ARBA00023004"/>
    </source>
</evidence>
<dbReference type="PROSITE" id="PS51671">
    <property type="entry name" value="ACT"/>
    <property type="match status" value="1"/>
</dbReference>
<dbReference type="GO" id="GO:0004505">
    <property type="term" value="F:phenylalanine 4-monooxygenase activity"/>
    <property type="evidence" value="ECO:0007669"/>
    <property type="project" value="UniProtKB-EC"/>
</dbReference>
<feature type="binding site" evidence="8">
    <location>
        <position position="268"/>
    </location>
    <ligand>
        <name>Fe cation</name>
        <dbReference type="ChEBI" id="CHEBI:24875"/>
    </ligand>
</feature>
<dbReference type="PROSITE" id="PS51410">
    <property type="entry name" value="BH4_AAA_HYDROXYL_2"/>
    <property type="match status" value="1"/>
</dbReference>
<dbReference type="OrthoDB" id="983542at2759"/>
<evidence type="ECO:0000313" key="11">
    <source>
        <dbReference type="EMBL" id="OMJ74205.1"/>
    </source>
</evidence>
<feature type="binding site" evidence="8">
    <location>
        <position position="273"/>
    </location>
    <ligand>
        <name>Fe cation</name>
        <dbReference type="ChEBI" id="CHEBI:24875"/>
    </ligand>
</feature>
<dbReference type="GO" id="GO:0005506">
    <property type="term" value="F:iron ion binding"/>
    <property type="evidence" value="ECO:0007669"/>
    <property type="project" value="InterPro"/>
</dbReference>
<dbReference type="Gene3D" id="1.10.800.10">
    <property type="entry name" value="Aromatic amino acid hydroxylase"/>
    <property type="match status" value="1"/>
</dbReference>